<comment type="subcellular location">
    <subcellularLocation>
        <location evidence="1">Membrane</location>
        <topology evidence="1">Single-pass membrane protein</topology>
    </subcellularLocation>
</comment>
<feature type="region of interest" description="Disordered" evidence="5">
    <location>
        <begin position="1"/>
        <end position="34"/>
    </location>
</feature>
<dbReference type="PANTHER" id="PTHR15549:SF30">
    <property type="entry name" value="MID2 DOMAIN-CONTAINING PROTEIN"/>
    <property type="match status" value="1"/>
</dbReference>
<keyword evidence="2 6" id="KW-0812">Transmembrane</keyword>
<comment type="caution">
    <text evidence="7">The sequence shown here is derived from an EMBL/GenBank/DDBJ whole genome shotgun (WGS) entry which is preliminary data.</text>
</comment>
<feature type="compositionally biased region" description="Low complexity" evidence="5">
    <location>
        <begin position="13"/>
        <end position="32"/>
    </location>
</feature>
<feature type="compositionally biased region" description="Polar residues" evidence="5">
    <location>
        <begin position="338"/>
        <end position="350"/>
    </location>
</feature>
<dbReference type="EMBL" id="CAXITT010000013">
    <property type="protein sequence ID" value="CAL1527186.1"/>
    <property type="molecule type" value="Genomic_DNA"/>
</dbReference>
<feature type="compositionally biased region" description="Polar residues" evidence="5">
    <location>
        <begin position="179"/>
        <end position="198"/>
    </location>
</feature>
<evidence type="ECO:0000313" key="7">
    <source>
        <dbReference type="EMBL" id="CAL1527186.1"/>
    </source>
</evidence>
<feature type="region of interest" description="Disordered" evidence="5">
    <location>
        <begin position="73"/>
        <end position="216"/>
    </location>
</feature>
<name>A0AAV2H114_LYMST</name>
<sequence length="614" mass="66867">MSNSTVSTAETLPTTATVEPTSEPTSTTASSAGDANLSVGATVGIVVGGVVVLVVIVALITLLVCRIHKKRNRRQPPTLPHPDDIHPSMFTESRDVAHRRNSDEVANDHDDDEDKGKTNIVFIDSDDDLPQPHSEFQNNNKPHHTPDNSNTSSHNSTPHNKTSRNNTPYHPPKKPLVPKSNSESVINRYCDQTTQDQGAGSFPRQRGGSLKPPDEDYIQMGGNSPILNRTLSPPTACKPLPGHGYINVLNDDQSASSDSEPDLDRNSDVYENFGSPPFTAATTLCDTDEDRSAGQEKTPKYINVDKIVPQLTPNQKPDGRLCDDDISEDEEQLNYINMENPSLLSPTSEFFTEKLNESLREAGHSAEQPSYPHAPRQGHPPTTAAKPKPDKSKGKSPHHKREPEHSAETETPVLFKTGKSNSAISTLSNSDFPKPAKNSPANSDFPKPAKNSPANSDFPKPAKNSPANSDFPKPAKNSPALKRVLRKASNVDTNQLEKQIELDSTVDAENSDHDDLYENSAEFFNISPQVLESSLIGAGASVPENITSDRPKTPVQSANDNVGTDRTRTPPQGAQRSRKPPAVLPKSVVKNNQETSDISQLKFRLKKTAYNESV</sequence>
<keyword evidence="8" id="KW-1185">Reference proteome</keyword>
<dbReference type="AlphaFoldDB" id="A0AAV2H114"/>
<protein>
    <submittedName>
        <fullName evidence="7">Uncharacterized protein</fullName>
    </submittedName>
</protein>
<evidence type="ECO:0000256" key="2">
    <source>
        <dbReference type="ARBA" id="ARBA00022692"/>
    </source>
</evidence>
<keyword evidence="3 6" id="KW-1133">Transmembrane helix</keyword>
<evidence type="ECO:0000256" key="4">
    <source>
        <dbReference type="ARBA" id="ARBA00023136"/>
    </source>
</evidence>
<reference evidence="7 8" key="1">
    <citation type="submission" date="2024-04" db="EMBL/GenBank/DDBJ databases">
        <authorList>
            <consortium name="Genoscope - CEA"/>
            <person name="William W."/>
        </authorList>
    </citation>
    <scope>NUCLEOTIDE SEQUENCE [LARGE SCALE GENOMIC DNA]</scope>
</reference>
<dbReference type="PANTHER" id="PTHR15549">
    <property type="entry name" value="PAIRED IMMUNOGLOBULIN-LIKE TYPE 2 RECEPTOR"/>
    <property type="match status" value="1"/>
</dbReference>
<feature type="compositionally biased region" description="Basic and acidic residues" evidence="5">
    <location>
        <begin position="351"/>
        <end position="364"/>
    </location>
</feature>
<dbReference type="GO" id="GO:0016020">
    <property type="term" value="C:membrane"/>
    <property type="evidence" value="ECO:0007669"/>
    <property type="project" value="UniProtKB-SubCell"/>
</dbReference>
<feature type="compositionally biased region" description="Basic and acidic residues" evidence="5">
    <location>
        <begin position="81"/>
        <end position="108"/>
    </location>
</feature>
<feature type="region of interest" description="Disordered" evidence="5">
    <location>
        <begin position="338"/>
        <end position="513"/>
    </location>
</feature>
<accession>A0AAV2H114</accession>
<evidence type="ECO:0000256" key="3">
    <source>
        <dbReference type="ARBA" id="ARBA00022989"/>
    </source>
</evidence>
<feature type="compositionally biased region" description="Polar residues" evidence="5">
    <location>
        <begin position="418"/>
        <end position="431"/>
    </location>
</feature>
<feature type="compositionally biased region" description="Polar residues" evidence="5">
    <location>
        <begin position="1"/>
        <end position="12"/>
    </location>
</feature>
<dbReference type="Proteomes" id="UP001497497">
    <property type="component" value="Unassembled WGS sequence"/>
</dbReference>
<evidence type="ECO:0000256" key="5">
    <source>
        <dbReference type="SAM" id="MobiDB-lite"/>
    </source>
</evidence>
<evidence type="ECO:0000256" key="6">
    <source>
        <dbReference type="SAM" id="Phobius"/>
    </source>
</evidence>
<keyword evidence="4 6" id="KW-0472">Membrane</keyword>
<gene>
    <name evidence="7" type="ORF">GSLYS_00001363001</name>
</gene>
<feature type="region of interest" description="Disordered" evidence="5">
    <location>
        <begin position="542"/>
        <end position="596"/>
    </location>
</feature>
<dbReference type="GO" id="GO:0071944">
    <property type="term" value="C:cell periphery"/>
    <property type="evidence" value="ECO:0007669"/>
    <property type="project" value="UniProtKB-ARBA"/>
</dbReference>
<feature type="transmembrane region" description="Helical" evidence="6">
    <location>
        <begin position="41"/>
        <end position="65"/>
    </location>
</feature>
<evidence type="ECO:0000313" key="8">
    <source>
        <dbReference type="Proteomes" id="UP001497497"/>
    </source>
</evidence>
<dbReference type="InterPro" id="IPR051694">
    <property type="entry name" value="Immunoregulatory_rcpt-like"/>
</dbReference>
<proteinExistence type="predicted"/>
<feature type="compositionally biased region" description="Low complexity" evidence="5">
    <location>
        <begin position="147"/>
        <end position="160"/>
    </location>
</feature>
<evidence type="ECO:0000256" key="1">
    <source>
        <dbReference type="ARBA" id="ARBA00004167"/>
    </source>
</evidence>
<organism evidence="7 8">
    <name type="scientific">Lymnaea stagnalis</name>
    <name type="common">Great pond snail</name>
    <name type="synonym">Helix stagnalis</name>
    <dbReference type="NCBI Taxonomy" id="6523"/>
    <lineage>
        <taxon>Eukaryota</taxon>
        <taxon>Metazoa</taxon>
        <taxon>Spiralia</taxon>
        <taxon>Lophotrochozoa</taxon>
        <taxon>Mollusca</taxon>
        <taxon>Gastropoda</taxon>
        <taxon>Heterobranchia</taxon>
        <taxon>Euthyneura</taxon>
        <taxon>Panpulmonata</taxon>
        <taxon>Hygrophila</taxon>
        <taxon>Lymnaeoidea</taxon>
        <taxon>Lymnaeidae</taxon>
        <taxon>Lymnaea</taxon>
    </lineage>
</organism>
<feature type="compositionally biased region" description="Polar residues" evidence="5">
    <location>
        <begin position="553"/>
        <end position="562"/>
    </location>
</feature>